<dbReference type="AlphaFoldDB" id="A0A108TCB8"/>
<name>A0A108TCB8_9BACE</name>
<sequence>MKYQAENAVSSFFYYMWNAWSKEECKVVFGDMYRHFWDKWSVSADNAIFGAAERFFAGLSENYQKLLVERAVTLYDGRAFRKEPDDSDILVCKECGSRQLEIQVWINANTDERISYVYDDNDGHWCDGKWCEECVDQTFFCTKAEFTQKMQSWWESCGLESKEQITGLKVCDCPPAESPQTFVDAAGRWWNSRDYEYKREIYNKHTSNNE</sequence>
<dbReference type="EMBL" id="VVYV01000124">
    <property type="protein sequence ID" value="KAA5410738.1"/>
    <property type="molecule type" value="Genomic_DNA"/>
</dbReference>
<organism evidence="1 2">
    <name type="scientific">Bacteroides cellulosilyticus</name>
    <dbReference type="NCBI Taxonomy" id="246787"/>
    <lineage>
        <taxon>Bacteria</taxon>
        <taxon>Pseudomonadati</taxon>
        <taxon>Bacteroidota</taxon>
        <taxon>Bacteroidia</taxon>
        <taxon>Bacteroidales</taxon>
        <taxon>Bacteroidaceae</taxon>
        <taxon>Bacteroides</taxon>
    </lineage>
</organism>
<proteinExistence type="predicted"/>
<reference evidence="1 2" key="1">
    <citation type="journal article" date="2019" name="Nat. Med.">
        <title>A library of human gut bacterial isolates paired with longitudinal multiomics data enables mechanistic microbiome research.</title>
        <authorList>
            <person name="Poyet M."/>
            <person name="Groussin M."/>
            <person name="Gibbons S.M."/>
            <person name="Avila-Pacheco J."/>
            <person name="Jiang X."/>
            <person name="Kearney S.M."/>
            <person name="Perrotta A.R."/>
            <person name="Berdy B."/>
            <person name="Zhao S."/>
            <person name="Lieberman T.D."/>
            <person name="Swanson P.K."/>
            <person name="Smith M."/>
            <person name="Roesemann S."/>
            <person name="Alexander J.E."/>
            <person name="Rich S.A."/>
            <person name="Livny J."/>
            <person name="Vlamakis H."/>
            <person name="Clish C."/>
            <person name="Bullock K."/>
            <person name="Deik A."/>
            <person name="Scott J."/>
            <person name="Pierce K.A."/>
            <person name="Xavier R.J."/>
            <person name="Alm E.J."/>
        </authorList>
    </citation>
    <scope>NUCLEOTIDE SEQUENCE [LARGE SCALE GENOMIC DNA]</scope>
    <source>
        <strain evidence="1 2">BIOML-A6</strain>
    </source>
</reference>
<dbReference type="RefSeq" id="WP_004309361.1">
    <property type="nucleotide sequence ID" value="NZ_CABMLT010000009.1"/>
</dbReference>
<evidence type="ECO:0000313" key="1">
    <source>
        <dbReference type="EMBL" id="KAA5410738.1"/>
    </source>
</evidence>
<comment type="caution">
    <text evidence="1">The sequence shown here is derived from an EMBL/GenBank/DDBJ whole genome shotgun (WGS) entry which is preliminary data.</text>
</comment>
<gene>
    <name evidence="1" type="ORF">F2Y81_29165</name>
</gene>
<protein>
    <submittedName>
        <fullName evidence="1">Uncharacterized protein</fullName>
    </submittedName>
</protein>
<accession>A0A108TCB8</accession>
<dbReference type="Proteomes" id="UP000448877">
    <property type="component" value="Unassembled WGS sequence"/>
</dbReference>
<evidence type="ECO:0000313" key="2">
    <source>
        <dbReference type="Proteomes" id="UP000448877"/>
    </source>
</evidence>